<keyword evidence="3" id="KW-1185">Reference proteome</keyword>
<evidence type="ECO:0000313" key="3">
    <source>
        <dbReference type="Proteomes" id="UP001153321"/>
    </source>
</evidence>
<dbReference type="AlphaFoldDB" id="A0A9P0IIN4"/>
<reference evidence="2" key="1">
    <citation type="submission" date="2022-02" db="EMBL/GenBank/DDBJ databases">
        <authorList>
            <person name="King R."/>
        </authorList>
    </citation>
    <scope>NUCLEOTIDE SEQUENCE</scope>
</reference>
<dbReference type="PANTHER" id="PTHR33327:SF3">
    <property type="entry name" value="RNA-DIRECTED DNA POLYMERASE"/>
    <property type="match status" value="1"/>
</dbReference>
<feature type="domain" description="DUF7041" evidence="1">
    <location>
        <begin position="15"/>
        <end position="80"/>
    </location>
</feature>
<dbReference type="EMBL" id="LR824539">
    <property type="protein sequence ID" value="CAH1646517.1"/>
    <property type="molecule type" value="Genomic_DNA"/>
</dbReference>
<accession>A0A9P0IIN4</accession>
<evidence type="ECO:0000259" key="1">
    <source>
        <dbReference type="Pfam" id="PF23055"/>
    </source>
</evidence>
<sequence length="213" mass="24311">MDNIPYPPFSGGFSALWFAQMEAAFDANLVFDEIDKYKYTIAHVPTTYLSLIQDFILNPPDVEDVYEAFKHEFIKRLTIQHVKRQPYGNEKPSEYLRKLRKIAGGRVPEDIVLNTWRNNLPENVRQILSVDNTRTTDQMCELADMVTAMSAPVPVPTPSAQETSEKAKMQARLQALEKRVGIIIQRYIGGEHMLGLAEQPPPPAQNRLPMLER</sequence>
<name>A0A9P0IIN4_SPOLI</name>
<dbReference type="InterPro" id="IPR055469">
    <property type="entry name" value="DUF7041"/>
</dbReference>
<gene>
    <name evidence="2" type="ORF">SPLIT_LOCUS11869</name>
</gene>
<dbReference type="Proteomes" id="UP001153321">
    <property type="component" value="Chromosome 8"/>
</dbReference>
<organism evidence="2 3">
    <name type="scientific">Spodoptera littoralis</name>
    <name type="common">Egyptian cotton leafworm</name>
    <dbReference type="NCBI Taxonomy" id="7109"/>
    <lineage>
        <taxon>Eukaryota</taxon>
        <taxon>Metazoa</taxon>
        <taxon>Ecdysozoa</taxon>
        <taxon>Arthropoda</taxon>
        <taxon>Hexapoda</taxon>
        <taxon>Insecta</taxon>
        <taxon>Pterygota</taxon>
        <taxon>Neoptera</taxon>
        <taxon>Endopterygota</taxon>
        <taxon>Lepidoptera</taxon>
        <taxon>Glossata</taxon>
        <taxon>Ditrysia</taxon>
        <taxon>Noctuoidea</taxon>
        <taxon>Noctuidae</taxon>
        <taxon>Amphipyrinae</taxon>
        <taxon>Spodoptera</taxon>
    </lineage>
</organism>
<dbReference type="Pfam" id="PF23055">
    <property type="entry name" value="DUF7041"/>
    <property type="match status" value="1"/>
</dbReference>
<protein>
    <recommendedName>
        <fullName evidence="1">DUF7041 domain-containing protein</fullName>
    </recommendedName>
</protein>
<proteinExistence type="predicted"/>
<evidence type="ECO:0000313" key="2">
    <source>
        <dbReference type="EMBL" id="CAH1646517.1"/>
    </source>
</evidence>
<dbReference type="PANTHER" id="PTHR33327">
    <property type="entry name" value="ENDONUCLEASE"/>
    <property type="match status" value="1"/>
</dbReference>